<proteinExistence type="predicted"/>
<name>A0A919VXI7_9ACTN</name>
<dbReference type="Gene3D" id="3.10.450.50">
    <property type="match status" value="1"/>
</dbReference>
<dbReference type="AlphaFoldDB" id="A0A919VXI7"/>
<dbReference type="Proteomes" id="UP000681340">
    <property type="component" value="Unassembled WGS sequence"/>
</dbReference>
<feature type="domain" description="SnoaL-like" evidence="1">
    <location>
        <begin position="6"/>
        <end position="128"/>
    </location>
</feature>
<reference evidence="2" key="1">
    <citation type="submission" date="2021-03" db="EMBL/GenBank/DDBJ databases">
        <title>Whole genome shotgun sequence of Actinoplanes auranticolor NBRC 12245.</title>
        <authorList>
            <person name="Komaki H."/>
            <person name="Tamura T."/>
        </authorList>
    </citation>
    <scope>NUCLEOTIDE SEQUENCE</scope>
    <source>
        <strain evidence="2">NBRC 12245</strain>
    </source>
</reference>
<dbReference type="Pfam" id="PF13577">
    <property type="entry name" value="SnoaL_4"/>
    <property type="match status" value="1"/>
</dbReference>
<dbReference type="RefSeq" id="WP_212994955.1">
    <property type="nucleotide sequence ID" value="NZ_BAABEA010000004.1"/>
</dbReference>
<gene>
    <name evidence="2" type="ORF">Aau02nite_91890</name>
</gene>
<dbReference type="SUPFAM" id="SSF54427">
    <property type="entry name" value="NTF2-like"/>
    <property type="match status" value="1"/>
</dbReference>
<organism evidence="2 3">
    <name type="scientific">Actinoplanes auranticolor</name>
    <dbReference type="NCBI Taxonomy" id="47988"/>
    <lineage>
        <taxon>Bacteria</taxon>
        <taxon>Bacillati</taxon>
        <taxon>Actinomycetota</taxon>
        <taxon>Actinomycetes</taxon>
        <taxon>Micromonosporales</taxon>
        <taxon>Micromonosporaceae</taxon>
        <taxon>Actinoplanes</taxon>
    </lineage>
</organism>
<accession>A0A919VXI7</accession>
<dbReference type="EMBL" id="BOQL01000106">
    <property type="protein sequence ID" value="GIM80741.1"/>
    <property type="molecule type" value="Genomic_DNA"/>
</dbReference>
<evidence type="ECO:0000259" key="1">
    <source>
        <dbReference type="Pfam" id="PF13577"/>
    </source>
</evidence>
<dbReference type="InterPro" id="IPR037401">
    <property type="entry name" value="SnoaL-like"/>
</dbReference>
<evidence type="ECO:0000313" key="3">
    <source>
        <dbReference type="Proteomes" id="UP000681340"/>
    </source>
</evidence>
<dbReference type="InterPro" id="IPR032710">
    <property type="entry name" value="NTF2-like_dom_sf"/>
</dbReference>
<comment type="caution">
    <text evidence="2">The sequence shown here is derived from an EMBL/GenBank/DDBJ whole genome shotgun (WGS) entry which is preliminary data.</text>
</comment>
<keyword evidence="3" id="KW-1185">Reference proteome</keyword>
<protein>
    <recommendedName>
        <fullName evidence="1">SnoaL-like domain-containing protein</fullName>
    </recommendedName>
</protein>
<sequence>MPDTTELSDRAELIALVSRLGRWLDNGSDKEGHTIYHRDAVIRSPRGTASGIAEIIDYVDRTSDDAERTQHLTTDILVALDGDRAELTANMLVTFFSPESNQLAPALRLVGLQSAFSALRTSQGWRLIRADVTPLWQRLS</sequence>
<evidence type="ECO:0000313" key="2">
    <source>
        <dbReference type="EMBL" id="GIM80741.1"/>
    </source>
</evidence>